<evidence type="ECO:0000256" key="5">
    <source>
        <dbReference type="ARBA" id="ARBA00022963"/>
    </source>
</evidence>
<evidence type="ECO:0000259" key="11">
    <source>
        <dbReference type="PROSITE" id="PS51210"/>
    </source>
</evidence>
<dbReference type="GO" id="GO:0005829">
    <property type="term" value="C:cytosol"/>
    <property type="evidence" value="ECO:0007669"/>
    <property type="project" value="TreeGrafter"/>
</dbReference>
<feature type="transmembrane region" description="Helical" evidence="10">
    <location>
        <begin position="668"/>
        <end position="691"/>
    </location>
</feature>
<dbReference type="GO" id="GO:0004622">
    <property type="term" value="F:phosphatidylcholine lysophospholipase activity"/>
    <property type="evidence" value="ECO:0007669"/>
    <property type="project" value="UniProtKB-EC"/>
</dbReference>
<dbReference type="Pfam" id="PF01735">
    <property type="entry name" value="PLA2_B"/>
    <property type="match status" value="1"/>
</dbReference>
<evidence type="ECO:0000256" key="2">
    <source>
        <dbReference type="ARBA" id="ARBA00013274"/>
    </source>
</evidence>
<keyword evidence="5 8" id="KW-0442">Lipid degradation</keyword>
<protein>
    <recommendedName>
        <fullName evidence="2 9">Lysophospholipase</fullName>
        <ecNumber evidence="2 9">3.1.1.5</ecNumber>
    </recommendedName>
</protein>
<dbReference type="OrthoDB" id="4084751at2759"/>
<keyword evidence="13" id="KW-1185">Reference proteome</keyword>
<gene>
    <name evidence="12" type="ORF">D9611_000226</name>
</gene>
<reference evidence="12 13" key="1">
    <citation type="journal article" date="2020" name="ISME J.">
        <title>Uncovering the hidden diversity of litter-decomposition mechanisms in mushroom-forming fungi.</title>
        <authorList>
            <person name="Floudas D."/>
            <person name="Bentzer J."/>
            <person name="Ahren D."/>
            <person name="Johansson T."/>
            <person name="Persson P."/>
            <person name="Tunlid A."/>
        </authorList>
    </citation>
    <scope>NUCLEOTIDE SEQUENCE [LARGE SCALE GENOMIC DNA]</scope>
    <source>
        <strain evidence="12 13">CBS 175.51</strain>
    </source>
</reference>
<dbReference type="GO" id="GO:0004623">
    <property type="term" value="F:phospholipase A2 activity"/>
    <property type="evidence" value="ECO:0007669"/>
    <property type="project" value="TreeGrafter"/>
</dbReference>
<dbReference type="SUPFAM" id="SSF52151">
    <property type="entry name" value="FabD/lysophospholipase-like"/>
    <property type="match status" value="1"/>
</dbReference>
<dbReference type="EC" id="3.1.1.5" evidence="2 9"/>
<dbReference type="Gene3D" id="3.40.1090.10">
    <property type="entry name" value="Cytosolic phospholipase A2 catalytic domain"/>
    <property type="match status" value="1"/>
</dbReference>
<keyword evidence="3 9" id="KW-0732">Signal</keyword>
<evidence type="ECO:0000313" key="12">
    <source>
        <dbReference type="EMBL" id="KAF5325940.1"/>
    </source>
</evidence>
<proteinExistence type="inferred from homology"/>
<dbReference type="InterPro" id="IPR016035">
    <property type="entry name" value="Acyl_Trfase/lysoPLipase"/>
</dbReference>
<feature type="chain" id="PRO_5034277782" description="Lysophospholipase" evidence="9">
    <location>
        <begin position="23"/>
        <end position="749"/>
    </location>
</feature>
<evidence type="ECO:0000256" key="3">
    <source>
        <dbReference type="ARBA" id="ARBA00022729"/>
    </source>
</evidence>
<comment type="caution">
    <text evidence="12">The sequence shown here is derived from an EMBL/GenBank/DDBJ whole genome shotgun (WGS) entry which is preliminary data.</text>
</comment>
<evidence type="ECO:0000256" key="10">
    <source>
        <dbReference type="SAM" id="Phobius"/>
    </source>
</evidence>
<keyword evidence="6 8" id="KW-0443">Lipid metabolism</keyword>
<keyword evidence="7" id="KW-0325">Glycoprotein</keyword>
<dbReference type="PANTHER" id="PTHR10728:SF33">
    <property type="entry name" value="LYSOPHOSPHOLIPASE 1-RELATED"/>
    <property type="match status" value="1"/>
</dbReference>
<feature type="domain" description="PLA2c" evidence="11">
    <location>
        <begin position="43"/>
        <end position="635"/>
    </location>
</feature>
<sequence>MALLPRGVVCLILSHLALLASTQKLPQVLQEKVTDYAPFTNVDCPDLSTRPILRTWSAENQTLHPQEVEYVTNRMQNVLPRAWEEWLGDGSALGYKLADFQRNFPKVGIAIPGGGLRAAQYGAACLEALDARNDSSKAAGTGGLLQVASYMTGLSGGSWVTGSLFFNGWPTIQQLVFGDGDRQGWLLDIPFVTPDGINLFSEDNQHFFGSLLWSVMAKAQTGIDTSMVDPWARMISYHFLNQTTRANFLTNDSAHGAGQLWSDIPRLPSYRNFEAPFPMVVANARPSGSNATTALGIEATVYEVRRSYPPSKAVHSNFIGKITPLELASYDPALSAGVNLTFAGTRLVDGMPTNGSTCVVGFDQAGFVMGTSAGLFNQIFDFARSKITEFSKEDGAGILYVLSRLLRSVRTRADDVANWPSPFKGLKDGLFQDSKSEWLELIDGSSNGENVPYGPLFVKARGLDVIVTAENSADIVDLNWPNGSSLVVTKGRQDTILRLSHQRFPPIPQTAEDFIATGTNARPTFFGCDPPAPSDYPLVIYLPNAPPFNGDVPVTNSPTFQLQYGPKHTRKFFDQVHANLLAGFVPNTNDPDPNWGLCLQCAAIDRARFKVTPNIPRSDKCSACFKQYCYDPANPPSKSQLPNRKLEFVDPDPQGATRLGGFLSKNKFALIGGAVGLIAFIVALTLGLLWWKKRQNRAAQYKRVQEAPEWDATPLFIPHMPSAASAASSSTRVNSMYEWNKSETGYKGL</sequence>
<evidence type="ECO:0000256" key="6">
    <source>
        <dbReference type="ARBA" id="ARBA00023098"/>
    </source>
</evidence>
<evidence type="ECO:0000256" key="7">
    <source>
        <dbReference type="ARBA" id="ARBA00023180"/>
    </source>
</evidence>
<dbReference type="PROSITE" id="PS51210">
    <property type="entry name" value="PLA2C"/>
    <property type="match status" value="1"/>
</dbReference>
<dbReference type="PANTHER" id="PTHR10728">
    <property type="entry name" value="CYTOSOLIC PHOSPHOLIPASE A2"/>
    <property type="match status" value="1"/>
</dbReference>
<evidence type="ECO:0000256" key="1">
    <source>
        <dbReference type="ARBA" id="ARBA00008780"/>
    </source>
</evidence>
<dbReference type="SMART" id="SM00022">
    <property type="entry name" value="PLAc"/>
    <property type="match status" value="1"/>
</dbReference>
<comment type="similarity">
    <text evidence="1 9">Belongs to the lysophospholipase family.</text>
</comment>
<evidence type="ECO:0000313" key="13">
    <source>
        <dbReference type="Proteomes" id="UP000541558"/>
    </source>
</evidence>
<keyword evidence="10" id="KW-0812">Transmembrane</keyword>
<keyword evidence="4 8" id="KW-0378">Hydrolase</keyword>
<keyword evidence="10" id="KW-0472">Membrane</keyword>
<name>A0A8H5BM73_9AGAR</name>
<comment type="catalytic activity">
    <reaction evidence="9">
        <text>a 1-acyl-sn-glycero-3-phosphocholine + H2O = sn-glycerol 3-phosphocholine + a fatty acid + H(+)</text>
        <dbReference type="Rhea" id="RHEA:15177"/>
        <dbReference type="ChEBI" id="CHEBI:15377"/>
        <dbReference type="ChEBI" id="CHEBI:15378"/>
        <dbReference type="ChEBI" id="CHEBI:16870"/>
        <dbReference type="ChEBI" id="CHEBI:28868"/>
        <dbReference type="ChEBI" id="CHEBI:58168"/>
        <dbReference type="EC" id="3.1.1.5"/>
    </reaction>
</comment>
<evidence type="ECO:0000256" key="4">
    <source>
        <dbReference type="ARBA" id="ARBA00022801"/>
    </source>
</evidence>
<dbReference type="EMBL" id="JAACJK010000163">
    <property type="protein sequence ID" value="KAF5325940.1"/>
    <property type="molecule type" value="Genomic_DNA"/>
</dbReference>
<evidence type="ECO:0000256" key="8">
    <source>
        <dbReference type="PROSITE-ProRule" id="PRU00555"/>
    </source>
</evidence>
<keyword evidence="10" id="KW-1133">Transmembrane helix</keyword>
<dbReference type="InterPro" id="IPR002642">
    <property type="entry name" value="LysoPLipase_cat_dom"/>
</dbReference>
<dbReference type="Proteomes" id="UP000541558">
    <property type="component" value="Unassembled WGS sequence"/>
</dbReference>
<feature type="signal peptide" evidence="9">
    <location>
        <begin position="1"/>
        <end position="22"/>
    </location>
</feature>
<dbReference type="AlphaFoldDB" id="A0A8H5BM73"/>
<evidence type="ECO:0000256" key="9">
    <source>
        <dbReference type="RuleBase" id="RU362103"/>
    </source>
</evidence>
<organism evidence="12 13">
    <name type="scientific">Ephemerocybe angulata</name>
    <dbReference type="NCBI Taxonomy" id="980116"/>
    <lineage>
        <taxon>Eukaryota</taxon>
        <taxon>Fungi</taxon>
        <taxon>Dikarya</taxon>
        <taxon>Basidiomycota</taxon>
        <taxon>Agaricomycotina</taxon>
        <taxon>Agaricomycetes</taxon>
        <taxon>Agaricomycetidae</taxon>
        <taxon>Agaricales</taxon>
        <taxon>Agaricineae</taxon>
        <taxon>Psathyrellaceae</taxon>
        <taxon>Ephemerocybe</taxon>
    </lineage>
</organism>
<accession>A0A8H5BM73</accession>
<dbReference type="GO" id="GO:0046475">
    <property type="term" value="P:glycerophospholipid catabolic process"/>
    <property type="evidence" value="ECO:0007669"/>
    <property type="project" value="TreeGrafter"/>
</dbReference>